<evidence type="ECO:0000256" key="5">
    <source>
        <dbReference type="ARBA" id="ARBA00022989"/>
    </source>
</evidence>
<dbReference type="Proteomes" id="UP000298246">
    <property type="component" value="Unassembled WGS sequence"/>
</dbReference>
<evidence type="ECO:0000313" key="10">
    <source>
        <dbReference type="Proteomes" id="UP000298246"/>
    </source>
</evidence>
<keyword evidence="4 7" id="KW-0812">Transmembrane</keyword>
<dbReference type="PANTHER" id="PTHR30151">
    <property type="entry name" value="ALKANE SULFONATE ABC TRANSPORTER-RELATED, MEMBRANE SUBUNIT"/>
    <property type="match status" value="1"/>
</dbReference>
<dbReference type="Pfam" id="PF00528">
    <property type="entry name" value="BPD_transp_1"/>
    <property type="match status" value="1"/>
</dbReference>
<dbReference type="RefSeq" id="WP_134748889.1">
    <property type="nucleotide sequence ID" value="NZ_MYFO02000001.1"/>
</dbReference>
<dbReference type="PROSITE" id="PS51257">
    <property type="entry name" value="PROKAR_LIPOPROTEIN"/>
    <property type="match status" value="1"/>
</dbReference>
<dbReference type="Gene3D" id="1.10.3720.10">
    <property type="entry name" value="MetI-like"/>
    <property type="match status" value="1"/>
</dbReference>
<keyword evidence="2 7" id="KW-0813">Transport</keyword>
<dbReference type="InterPro" id="IPR035906">
    <property type="entry name" value="MetI-like_sf"/>
</dbReference>
<comment type="similarity">
    <text evidence="7">Belongs to the binding-protein-dependent transport system permease family.</text>
</comment>
<proteinExistence type="inferred from homology"/>
<feature type="transmembrane region" description="Helical" evidence="7">
    <location>
        <begin position="65"/>
        <end position="87"/>
    </location>
</feature>
<dbReference type="GO" id="GO:0005886">
    <property type="term" value="C:plasma membrane"/>
    <property type="evidence" value="ECO:0007669"/>
    <property type="project" value="UniProtKB-SubCell"/>
</dbReference>
<evidence type="ECO:0000256" key="2">
    <source>
        <dbReference type="ARBA" id="ARBA00022448"/>
    </source>
</evidence>
<protein>
    <submittedName>
        <fullName evidence="9">Nitrate ABC transporter permease</fullName>
    </submittedName>
</protein>
<evidence type="ECO:0000256" key="7">
    <source>
        <dbReference type="RuleBase" id="RU363032"/>
    </source>
</evidence>
<comment type="subcellular location">
    <subcellularLocation>
        <location evidence="1 7">Cell membrane</location>
        <topology evidence="1 7">Multi-pass membrane protein</topology>
    </subcellularLocation>
</comment>
<feature type="domain" description="ABC transmembrane type-1" evidence="8">
    <location>
        <begin position="59"/>
        <end position="240"/>
    </location>
</feature>
<evidence type="ECO:0000256" key="4">
    <source>
        <dbReference type="ARBA" id="ARBA00022692"/>
    </source>
</evidence>
<feature type="transmembrane region" description="Helical" evidence="7">
    <location>
        <begin position="188"/>
        <end position="210"/>
    </location>
</feature>
<accession>A0A4Y8QAJ6</accession>
<dbReference type="GO" id="GO:0055085">
    <property type="term" value="P:transmembrane transport"/>
    <property type="evidence" value="ECO:0007669"/>
    <property type="project" value="InterPro"/>
</dbReference>
<dbReference type="SUPFAM" id="SSF161098">
    <property type="entry name" value="MetI-like"/>
    <property type="match status" value="1"/>
</dbReference>
<dbReference type="InterPro" id="IPR000515">
    <property type="entry name" value="MetI-like"/>
</dbReference>
<feature type="transmembrane region" description="Helical" evidence="7">
    <location>
        <begin position="125"/>
        <end position="144"/>
    </location>
</feature>
<comment type="caution">
    <text evidence="9">The sequence shown here is derived from an EMBL/GenBank/DDBJ whole genome shotgun (WGS) entry which is preliminary data.</text>
</comment>
<dbReference type="AlphaFoldDB" id="A0A4Y8QAJ6"/>
<keyword evidence="3" id="KW-1003">Cell membrane</keyword>
<name>A0A4Y8QAJ6_9BACL</name>
<keyword evidence="6 7" id="KW-0472">Membrane</keyword>
<feature type="transmembrane region" description="Helical" evidence="7">
    <location>
        <begin position="94"/>
        <end position="119"/>
    </location>
</feature>
<dbReference type="PANTHER" id="PTHR30151:SF20">
    <property type="entry name" value="ABC TRANSPORTER PERMEASE PROTEIN HI_0355-RELATED"/>
    <property type="match status" value="1"/>
</dbReference>
<dbReference type="EMBL" id="MYFO01000001">
    <property type="protein sequence ID" value="TFE91917.1"/>
    <property type="molecule type" value="Genomic_DNA"/>
</dbReference>
<evidence type="ECO:0000259" key="8">
    <source>
        <dbReference type="PROSITE" id="PS50928"/>
    </source>
</evidence>
<sequence>MKLKKWIQAGWPPVSAVILLLLVWQLAVSCGWVEGWLLPSPLQIIAEASNALPRIGMHTAATVRIVLLGFVLGAGIGIALACLLHLAPLLKAALYPLLIVSQNVPTIAIGPLLIIWFGFGLLPKLILIVLVCFFPVCMSTLDGFARTDRTAYNYMQMLGAGKYQLFAKLELPYALPFVFSGLKISATYSVMGAVIAEWLGGSEGLGYYMILQKSSYRVDREFIAIVIIIALSLSFWRLIVWLEKRVIRWNVKR</sequence>
<dbReference type="PROSITE" id="PS50928">
    <property type="entry name" value="ABC_TM1"/>
    <property type="match status" value="1"/>
</dbReference>
<feature type="transmembrane region" description="Helical" evidence="7">
    <location>
        <begin position="222"/>
        <end position="242"/>
    </location>
</feature>
<evidence type="ECO:0000256" key="6">
    <source>
        <dbReference type="ARBA" id="ARBA00023136"/>
    </source>
</evidence>
<evidence type="ECO:0000256" key="3">
    <source>
        <dbReference type="ARBA" id="ARBA00022475"/>
    </source>
</evidence>
<keyword evidence="10" id="KW-1185">Reference proteome</keyword>
<evidence type="ECO:0000256" key="1">
    <source>
        <dbReference type="ARBA" id="ARBA00004651"/>
    </source>
</evidence>
<dbReference type="OrthoDB" id="9804353at2"/>
<dbReference type="CDD" id="cd06261">
    <property type="entry name" value="TM_PBP2"/>
    <property type="match status" value="1"/>
</dbReference>
<evidence type="ECO:0000313" key="9">
    <source>
        <dbReference type="EMBL" id="TFE91917.1"/>
    </source>
</evidence>
<organism evidence="9 10">
    <name type="scientific">Paenibacillus athensensis</name>
    <dbReference type="NCBI Taxonomy" id="1967502"/>
    <lineage>
        <taxon>Bacteria</taxon>
        <taxon>Bacillati</taxon>
        <taxon>Bacillota</taxon>
        <taxon>Bacilli</taxon>
        <taxon>Bacillales</taxon>
        <taxon>Paenibacillaceae</taxon>
        <taxon>Paenibacillus</taxon>
    </lineage>
</organism>
<gene>
    <name evidence="9" type="ORF">B5M42_01380</name>
</gene>
<reference evidence="9 10" key="1">
    <citation type="submission" date="2017-03" db="EMBL/GenBank/DDBJ databases">
        <title>Isolation of Levoglucosan Utilizing Bacteria.</title>
        <authorList>
            <person name="Arya A.S."/>
        </authorList>
    </citation>
    <scope>NUCLEOTIDE SEQUENCE [LARGE SCALE GENOMIC DNA]</scope>
    <source>
        <strain evidence="9 10">MEC069</strain>
    </source>
</reference>
<keyword evidence="5 7" id="KW-1133">Transmembrane helix</keyword>